<evidence type="ECO:0000313" key="5">
    <source>
        <dbReference type="Proteomes" id="UP000293300"/>
    </source>
</evidence>
<protein>
    <submittedName>
        <fullName evidence="4">DUF1533 domain-containing protein</fullName>
    </submittedName>
</protein>
<accession>A0A4Q9YS11</accession>
<gene>
    <name evidence="4" type="ORF">EZL74_11005</name>
</gene>
<dbReference type="Proteomes" id="UP000293300">
    <property type="component" value="Unassembled WGS sequence"/>
</dbReference>
<dbReference type="SUPFAM" id="SSF49313">
    <property type="entry name" value="Cadherin-like"/>
    <property type="match status" value="1"/>
</dbReference>
<feature type="non-terminal residue" evidence="4">
    <location>
        <position position="2723"/>
    </location>
</feature>
<sequence>MKNILLLKNARLLHVLSFAFLFLFFSGKGYGQISEGFESGLPSSYDATLTTRTLSSGSWQVLQVIAGTTGVNGGTKSAQLQSATGSQLITPTLVGGVGTISFYVTASTTSGAYQVNISTDNGSTWSPATGSPFTIGTTKTLRTITVNNSSVNKIQIYRTGATLYIDDFSTTLAPGGATPPTLTAAAGATVDAPFDVTFTDDSAWRSAITSITYDGTTVASGAYDKTQAGKITFTPSASAALQTAKTAKNIVIVATGYTNATIAQTIGAGAATKLAMNTQPAAPATNGGALATQPKVTIVDQYGNTTTSTATVTAAVGAGTWTLGGTTSVAAVSGTTTYSGLTATSAAAVTGATIAFSCNGLTGVTSSAFNIAAPAPANDTCAGAVTIPCGGSVTVDNTSATNDALPGITCGSATSTIGNVKGIWFKVTPTAAGTVTISTCPTATAIDTYLRVYSGGTPCTSFAACAGSGDDNTACTANTLSSLVTFTAVANTTYYVLCGLYDSSKTPGAITISATCPVPLVNPTITYNNQTVTYGDTGVTMTATSDSSGAMSYTSTNTAVATINSSTGAVTIKGAGTTTMIVNQAATAGYNAGSASATLTVNKANGITITANNVSKSYGTTLSNGTSIAFSFNGLKYTDGLGTGATVNVAYGSGAASTDAVGSYTGSVVPSSLTLGTGATYNSANYNATTYVNGDITVTVANQNITFAATDSKVYGTADYAPGATSATSGINPITYSSSNTAVADIISGTIRIVGVGSTTITASQAGDSNYNAATATQTLTVTAKGLTISGLTANNKIFDGTTDATLSGTASLVGVVGSDDVTLTGTPVASFVSASVGNGKQVNVTGYSLNGTKAGNYTLTQPTLFADIIATTPTLFTSGTLNGLSTVYGTASGTTSFAVSGQSLNEGILVTAPAGFEVSNGGDFASTVTVGGSGNVSSTTITVRLAATTVVGAYSGNIVVSSAGAVSLNVATVSSTVTPKGLTITGLTGNDKTYDGTTTATVSGIATLNGVVGSDNVTLNGTSVTYNFANANAGAAKPITALGFTLNGTAAGNYTVAQPTGLTATINKAASSIAVTGTLTFTYNGTAQGPNTSSVTGSTGAITYSYNGVSLTTYGPSATRPTNVGTYKAVASVAADTNYEAATSADFNFEIIKGNQTISLASTDAKTTATTSYTLPLNASSGLPITYTTADTSVITISGNTVTIVGPGTATITANQAGNANYNAAPAVTQTLTVTQGSVALATYTFTGTACSAAARAASNVVSNVTFGAATVTGQACNSNGGTTSYSVGGSSWGTAFSSSRYVEFTVTPNAGYLVNGTSLTFDILRTSAGATNATVRSSVDNYTADLITAFTVGTTSANKSVTLDSASFTNKSTTITFRIYGWGGNSSGDLRLDNITLNGYISRVPAPSITSALTANGTVGTSFTYATTASNNPSSYGATGLPTGLSINTTSGAITGTPTVAGTFTVSLSATNPTGTDTKTLVITVAKGTQSITFNTLASKTYGDAAFTLNGTSTSGLPVSYSSSNTAVATVSGNTVTIVGAGSTTITASQTGDDNYNAATSVDQVLVVNKANQTITFGTLSPKNDTDGSFTLGATASSGLPVSYSSSNPSVLTISGNTVTIVAPGTAVITASQAGNDNYNAAASVDQEQNIINTSLANQTITFGPLSPVTYGDGPFVLTGSVNSSLTITYTSSNPAVASVSGNTVTIHAPGTTTITASQDGDSSHNPAQDVAQSLVVAKKGLDVVNVSVANKTYDGTTAAVLTASLVGVVGTDDVTLSNAAAFATANAGTGIAVTANLSIGGAQADRYVLTQPSNLSADILMANQVISFGSLADKTYGDAPFTVSATGGDSGSPIVFTSSDPLIASVSGNTVTIVGAGTVTITASQAGNSNYNAATDVAQTFTISKANQTITFNALVNRTTTDSTFSLNGSSSSALSVVYSSSNPAVATITGNVVTIVGAGSTIITASQPGNSNYNAAADVAQTQLVLTAIAKWTFEGVTTTNTGTTPTVSVGSAIADQGDQTSGSLFSANHANSSTWSNPSGNGSGKSVSSNNWSVNDYWQFKVNTSGYHSIAIAFDQTGSSTGPSTFKAQYSLNGVSYTDLPGGTYTLDGGSWTTSTFRSQAVRSFDLSAINGLNNKSAIYFRLVDVNTTSIGNGTVASTGSSRIDNFVVTGIACEAATATITAEGATSFCEGGSVTLTASEGPSYLWSTGATTQSITVSASGNYSVQEISANGCAATSNTIAVTVTPNTTHTTTISACDSYLWSVNGQTYNASGNYTYVNGCHTETLALTITPSTTHTTTVSACDSYTWTAGNGQTYTASGNYSYVNGCHTETLALTITPSTTHTTTVSACDSYTWSVNGQTYNVSGNYTYVNGCHTETLALTITPSTSNTTTATACDTYIWSVTNQEYTASGNYTYSNGCHTEYLNLTINSGTSHTTPIAACGSYTWTVNNVTYTESGKYTVVTGCNEEILELTITPETSNTTTASACGTYHWAVNDVDYTQSGTYTSVRDCHTETLVLTIIAPSTHTNIVSACGSYTWANNNQTYTASGTYTGTTTNCVTEVLALTITPSSTHTTTVSTCDSYTWLENGQTYTASGTYSSVNGCHTELLNLTINSYSITTQPATTNICGAVGSTASMSVATNVPVSSYSWQYRVPTTANPNPAWITITAANAAVYSNYDTATLGITKTSTLPAKGTQYRVLINEGDCGILASDLAS</sequence>
<dbReference type="InterPro" id="IPR008964">
    <property type="entry name" value="Invasin/intimin_cell_adhesion"/>
</dbReference>
<dbReference type="OrthoDB" id="1391570at2"/>
<dbReference type="EMBL" id="SJPE01000014">
    <property type="protein sequence ID" value="TBX66370.1"/>
    <property type="molecule type" value="Genomic_DNA"/>
</dbReference>
<dbReference type="InterPro" id="IPR011432">
    <property type="entry name" value="Shr-like_HID"/>
</dbReference>
<comment type="caution">
    <text evidence="4">The sequence shown here is derived from an EMBL/GenBank/DDBJ whole genome shotgun (WGS) entry which is preliminary data.</text>
</comment>
<evidence type="ECO:0000256" key="1">
    <source>
        <dbReference type="SAM" id="MobiDB-lite"/>
    </source>
</evidence>
<evidence type="ECO:0000259" key="3">
    <source>
        <dbReference type="Pfam" id="PF18657"/>
    </source>
</evidence>
<feature type="compositionally biased region" description="Low complexity" evidence="1">
    <location>
        <begin position="2040"/>
        <end position="2052"/>
    </location>
</feature>
<reference evidence="4 5" key="1">
    <citation type="submission" date="2019-02" db="EMBL/GenBank/DDBJ databases">
        <title>Flavobacterium sp. RD-2-33 isolated from forest soil.</title>
        <authorList>
            <person name="Chaudhary D.K."/>
        </authorList>
    </citation>
    <scope>NUCLEOTIDE SEQUENCE [LARGE SCALE GENOMIC DNA]</scope>
    <source>
        <strain evidence="4 5">RD-2-33</strain>
    </source>
</reference>
<feature type="region of interest" description="Disordered" evidence="1">
    <location>
        <begin position="2028"/>
        <end position="2052"/>
    </location>
</feature>
<keyword evidence="5" id="KW-1185">Reference proteome</keyword>
<dbReference type="GO" id="GO:0005509">
    <property type="term" value="F:calcium ion binding"/>
    <property type="evidence" value="ECO:0007669"/>
    <property type="project" value="InterPro"/>
</dbReference>
<dbReference type="Pfam" id="PF18657">
    <property type="entry name" value="YDG"/>
    <property type="match status" value="3"/>
</dbReference>
<dbReference type="SUPFAM" id="SSF49373">
    <property type="entry name" value="Invasin/intimin cell-adhesion fragments"/>
    <property type="match status" value="6"/>
</dbReference>
<dbReference type="GO" id="GO:0016020">
    <property type="term" value="C:membrane"/>
    <property type="evidence" value="ECO:0007669"/>
    <property type="project" value="InterPro"/>
</dbReference>
<dbReference type="InterPro" id="IPR013783">
    <property type="entry name" value="Ig-like_fold"/>
</dbReference>
<proteinExistence type="predicted"/>
<feature type="domain" description="YDG" evidence="3">
    <location>
        <begin position="1741"/>
        <end position="1815"/>
    </location>
</feature>
<dbReference type="Gene3D" id="2.60.40.10">
    <property type="entry name" value="Immunoglobulins"/>
    <property type="match status" value="1"/>
</dbReference>
<name>A0A4Q9YS11_9FLAO</name>
<dbReference type="RefSeq" id="WP_131476669.1">
    <property type="nucleotide sequence ID" value="NZ_SJPE01000014.1"/>
</dbReference>
<evidence type="ECO:0000259" key="2">
    <source>
        <dbReference type="Pfam" id="PF07550"/>
    </source>
</evidence>
<feature type="domain" description="YDG" evidence="3">
    <location>
        <begin position="783"/>
        <end position="864"/>
    </location>
</feature>
<dbReference type="InterPro" id="IPR041248">
    <property type="entry name" value="YDG"/>
</dbReference>
<dbReference type="Pfam" id="PF07550">
    <property type="entry name" value="Shr-like_HID"/>
    <property type="match status" value="1"/>
</dbReference>
<feature type="domain" description="Heme-binding protein Shr-like Hb-interacting" evidence="2">
    <location>
        <begin position="185"/>
        <end position="266"/>
    </location>
</feature>
<feature type="compositionally biased region" description="Polar residues" evidence="1">
    <location>
        <begin position="2028"/>
        <end position="2039"/>
    </location>
</feature>
<feature type="domain" description="YDG" evidence="3">
    <location>
        <begin position="979"/>
        <end position="1061"/>
    </location>
</feature>
<evidence type="ECO:0000313" key="4">
    <source>
        <dbReference type="EMBL" id="TBX66370.1"/>
    </source>
</evidence>
<dbReference type="InterPro" id="IPR015919">
    <property type="entry name" value="Cadherin-like_sf"/>
</dbReference>
<dbReference type="Gene3D" id="2.60.40.1080">
    <property type="match status" value="7"/>
</dbReference>
<organism evidence="4 5">
    <name type="scientific">Flavobacterium silvisoli</name>
    <dbReference type="NCBI Taxonomy" id="2529433"/>
    <lineage>
        <taxon>Bacteria</taxon>
        <taxon>Pseudomonadati</taxon>
        <taxon>Bacteroidota</taxon>
        <taxon>Flavobacteriia</taxon>
        <taxon>Flavobacteriales</taxon>
        <taxon>Flavobacteriaceae</taxon>
        <taxon>Flavobacterium</taxon>
    </lineage>
</organism>